<dbReference type="InterPro" id="IPR008906">
    <property type="entry name" value="HATC_C_dom"/>
</dbReference>
<dbReference type="InterPro" id="IPR025398">
    <property type="entry name" value="DUF4371"/>
</dbReference>
<dbReference type="InParanoid" id="A0A3Q1F1T1"/>
<protein>
    <recommendedName>
        <fullName evidence="1">TTF-type domain-containing protein</fullName>
    </recommendedName>
</protein>
<proteinExistence type="predicted"/>
<dbReference type="InterPro" id="IPR006580">
    <property type="entry name" value="Znf_TTF"/>
</dbReference>
<accession>A0A3Q1F1T1</accession>
<sequence>MDFKQKSGASKRKAKKIREAKQADFIKTVPLISGFFDKPKDSNVDNVISGPSCSSAETTIDLMVPEPTQSGIDLNSQAQVSGPDLNQTSPEKGMEDCTELSITPEAGDTISSHDSSALCSNTTALLDPCTLATADSPSDQDEYTETSIPRTSNFWCETVNDPALWPSVITEKAKSILVSRGAVAFQNRSEKYPASIRDMTMGGGTRTFNNSHIKCSLPNGQSVKRQWLLYSPSSGNIYCFACKLFSSKCNAFVSGFSDWKHSERIGEHERSEEHRACMLALNRRSKDTGRIDSDLVKQIDAERQYWREVLRRVVAVIQFLGERGLAFRGNDEQLGSAHNGNFLGIIELLAKFDPFLADHLQRFGGKGKGSVSYLSSTICEEFINLMGERTKEAIISEIKDAKYFSVIVDSTPDLAHVDQLTFIFRFVETGGDVVERFLAFEPIESHSGSSLAECVVAMVENLGLDISNCRGQSYDNASNMSGKYNGVQAHLKRINPLICYVPCAAHSLNLVGVNAVDSSPEAGRFFDFLQSFYTFCASSTHRWGRVFRNTDVKLTLKSLSGTRWSARAESTNALWKYYAKLRESLSNISKDTQEKRDTRSEASALCDKLDTLEIALMAYFWDTILQRFQATSLQLQKPNINIHTATQLLISLRDFVAAQRDNFAHFERSAIKVSVSVSQHYRHDLQRTKKRKHMDDESAEPEVEFGGKEKFRIETFNVLIDKLVSCLDHRLTAYTHLTNLFHVLFMPDNMSISELTSRAEALAAAYPADLTMSLADDLIQFKSFIPEEQRCPNTMLKTVVNLGLQSTFPSLYIALRLFLTLPITNCEGERSFSRMARIKNELRMKMSQNRLNSLSLLAIESQFVMKMLNINLGGLSECTTEKT</sequence>
<dbReference type="SUPFAM" id="SSF53098">
    <property type="entry name" value="Ribonuclease H-like"/>
    <property type="match status" value="1"/>
</dbReference>
<evidence type="ECO:0000313" key="2">
    <source>
        <dbReference type="Ensembl" id="ENSAPOP00000010319.1"/>
    </source>
</evidence>
<evidence type="ECO:0000313" key="3">
    <source>
        <dbReference type="Proteomes" id="UP000257200"/>
    </source>
</evidence>
<dbReference type="InterPro" id="IPR012337">
    <property type="entry name" value="RNaseH-like_sf"/>
</dbReference>
<dbReference type="Pfam" id="PF05699">
    <property type="entry name" value="Dimer_Tnp_hAT"/>
    <property type="match status" value="1"/>
</dbReference>
<reference evidence="2" key="1">
    <citation type="submission" date="2025-08" db="UniProtKB">
        <authorList>
            <consortium name="Ensembl"/>
        </authorList>
    </citation>
    <scope>IDENTIFICATION</scope>
</reference>
<dbReference type="SMART" id="SM00597">
    <property type="entry name" value="ZnF_TTF"/>
    <property type="match status" value="1"/>
</dbReference>
<feature type="domain" description="TTF-type" evidence="1">
    <location>
        <begin position="212"/>
        <end position="293"/>
    </location>
</feature>
<dbReference type="Ensembl" id="ENSAPOT00000000038.1">
    <property type="protein sequence ID" value="ENSAPOP00000010319.1"/>
    <property type="gene ID" value="ENSAPOG00000012744.1"/>
</dbReference>
<dbReference type="AlphaFoldDB" id="A0A3Q1F1T1"/>
<keyword evidence="3" id="KW-1185">Reference proteome</keyword>
<evidence type="ECO:0000259" key="1">
    <source>
        <dbReference type="SMART" id="SM00597"/>
    </source>
</evidence>
<dbReference type="PANTHER" id="PTHR45749:SF23">
    <property type="entry name" value="ZINC FINGER MYM-TYPE PROTEIN 1-LIKE"/>
    <property type="match status" value="1"/>
</dbReference>
<reference evidence="2" key="2">
    <citation type="submission" date="2025-09" db="UniProtKB">
        <authorList>
            <consortium name="Ensembl"/>
        </authorList>
    </citation>
    <scope>IDENTIFICATION</scope>
</reference>
<name>A0A3Q1F1T1_9TELE</name>
<dbReference type="Proteomes" id="UP000257200">
    <property type="component" value="Unplaced"/>
</dbReference>
<dbReference type="GeneTree" id="ENSGT00940000154356"/>
<dbReference type="STRING" id="80966.ENSAPOP00000010319"/>
<dbReference type="GO" id="GO:0046983">
    <property type="term" value="F:protein dimerization activity"/>
    <property type="evidence" value="ECO:0007669"/>
    <property type="project" value="InterPro"/>
</dbReference>
<organism evidence="2 3">
    <name type="scientific">Acanthochromis polyacanthus</name>
    <name type="common">spiny chromis</name>
    <dbReference type="NCBI Taxonomy" id="80966"/>
    <lineage>
        <taxon>Eukaryota</taxon>
        <taxon>Metazoa</taxon>
        <taxon>Chordata</taxon>
        <taxon>Craniata</taxon>
        <taxon>Vertebrata</taxon>
        <taxon>Euteleostomi</taxon>
        <taxon>Actinopterygii</taxon>
        <taxon>Neopterygii</taxon>
        <taxon>Teleostei</taxon>
        <taxon>Neoteleostei</taxon>
        <taxon>Acanthomorphata</taxon>
        <taxon>Ovalentaria</taxon>
        <taxon>Pomacentridae</taxon>
        <taxon>Acanthochromis</taxon>
    </lineage>
</organism>
<dbReference type="Pfam" id="PF14291">
    <property type="entry name" value="DUF4371"/>
    <property type="match status" value="1"/>
</dbReference>
<dbReference type="PANTHER" id="PTHR45749">
    <property type="match status" value="1"/>
</dbReference>